<protein>
    <recommendedName>
        <fullName evidence="3">DUF1877 family protein</fullName>
    </recommendedName>
</protein>
<dbReference type="EMBL" id="BAAAZG010000059">
    <property type="protein sequence ID" value="GAA4099073.1"/>
    <property type="molecule type" value="Genomic_DNA"/>
</dbReference>
<evidence type="ECO:0000313" key="2">
    <source>
        <dbReference type="Proteomes" id="UP001500683"/>
    </source>
</evidence>
<dbReference type="Proteomes" id="UP001500683">
    <property type="component" value="Unassembled WGS sequence"/>
</dbReference>
<name>A0ABP7WY01_9ACTN</name>
<organism evidence="1 2">
    <name type="scientific">Actinomadura miaoliensis</name>
    <dbReference type="NCBI Taxonomy" id="430685"/>
    <lineage>
        <taxon>Bacteria</taxon>
        <taxon>Bacillati</taxon>
        <taxon>Actinomycetota</taxon>
        <taxon>Actinomycetes</taxon>
        <taxon>Streptosporangiales</taxon>
        <taxon>Thermomonosporaceae</taxon>
        <taxon>Actinomadura</taxon>
    </lineage>
</organism>
<sequence>MGVLTDYFRAPDAESVVEALEPDGSLFGCGFDRVQTKGVDSCVVLGQLIAAITKVPWSPDLVKETTVWPTTPYPWPEGPEDDDDPWVTGPWVTQLDSSVRDALAGVPDTDVPELAAEWMRAEELDVTRVEHIQPLLEKLIELAVLARARGEQLYCWVCL</sequence>
<reference evidence="2" key="1">
    <citation type="journal article" date="2019" name="Int. J. Syst. Evol. Microbiol.">
        <title>The Global Catalogue of Microorganisms (GCM) 10K type strain sequencing project: providing services to taxonomists for standard genome sequencing and annotation.</title>
        <authorList>
            <consortium name="The Broad Institute Genomics Platform"/>
            <consortium name="The Broad Institute Genome Sequencing Center for Infectious Disease"/>
            <person name="Wu L."/>
            <person name="Ma J."/>
        </authorList>
    </citation>
    <scope>NUCLEOTIDE SEQUENCE [LARGE SCALE GENOMIC DNA]</scope>
    <source>
        <strain evidence="2">JCM 16702</strain>
    </source>
</reference>
<proteinExistence type="predicted"/>
<dbReference type="RefSeq" id="WP_344957054.1">
    <property type="nucleotide sequence ID" value="NZ_BAAAZG010000059.1"/>
</dbReference>
<evidence type="ECO:0008006" key="3">
    <source>
        <dbReference type="Google" id="ProtNLM"/>
    </source>
</evidence>
<comment type="caution">
    <text evidence="1">The sequence shown here is derived from an EMBL/GenBank/DDBJ whole genome shotgun (WGS) entry which is preliminary data.</text>
</comment>
<evidence type="ECO:0000313" key="1">
    <source>
        <dbReference type="EMBL" id="GAA4099073.1"/>
    </source>
</evidence>
<keyword evidence="2" id="KW-1185">Reference proteome</keyword>
<gene>
    <name evidence="1" type="ORF">GCM10022214_74770</name>
</gene>
<accession>A0ABP7WY01</accession>